<dbReference type="EMBL" id="JAOCCL010000104">
    <property type="protein sequence ID" value="MDH0828130.1"/>
    <property type="molecule type" value="Genomic_DNA"/>
</dbReference>
<comment type="caution">
    <text evidence="1">The sequence shown here is derived from an EMBL/GenBank/DDBJ whole genome shotgun (WGS) entry which is preliminary data.</text>
</comment>
<dbReference type="AlphaFoldDB" id="A0AA42MCY3"/>
<evidence type="ECO:0000313" key="1">
    <source>
        <dbReference type="EMBL" id="MDH0828130.1"/>
    </source>
</evidence>
<dbReference type="Proteomes" id="UP001160116">
    <property type="component" value="Unassembled WGS sequence"/>
</dbReference>
<dbReference type="RefSeq" id="WP_279679480.1">
    <property type="nucleotide sequence ID" value="NZ_JAOCCL010000104.1"/>
</dbReference>
<organism evidence="1 2">
    <name type="scientific">Acinetobacter johnsonii</name>
    <dbReference type="NCBI Taxonomy" id="40214"/>
    <lineage>
        <taxon>Bacteria</taxon>
        <taxon>Pseudomonadati</taxon>
        <taxon>Pseudomonadota</taxon>
        <taxon>Gammaproteobacteria</taxon>
        <taxon>Moraxellales</taxon>
        <taxon>Moraxellaceae</taxon>
        <taxon>Acinetobacter</taxon>
    </lineage>
</organism>
<reference evidence="1" key="1">
    <citation type="submission" date="2022-09" db="EMBL/GenBank/DDBJ databases">
        <title>Intensive care unit water sources are persistently colonized with multi-drug resistant bacteria and are the site of extensive horizontal gene transfer of antibiotic resistance genes.</title>
        <authorList>
            <person name="Diorio-Toth L."/>
        </authorList>
    </citation>
    <scope>NUCLEOTIDE SEQUENCE</scope>
    <source>
        <strain evidence="1">GD03885</strain>
    </source>
</reference>
<sequence length="105" mass="12594">MSDKKYTTVDGANTLITTYHLANKYGIYKIFCDQWMTEDKQICFWTAILQFGNQDENYLICNVRDGKLRRFKTRSALLENLCRDDFCIVEFRSFDYEDMSEFHKN</sequence>
<proteinExistence type="predicted"/>
<accession>A0AA42MCY3</accession>
<protein>
    <submittedName>
        <fullName evidence="1">Uncharacterized protein</fullName>
    </submittedName>
</protein>
<gene>
    <name evidence="1" type="ORF">N5C97_16955</name>
</gene>
<name>A0AA42MCY3_ACIJO</name>
<evidence type="ECO:0000313" key="2">
    <source>
        <dbReference type="Proteomes" id="UP001160116"/>
    </source>
</evidence>